<dbReference type="AlphaFoldDB" id="A0A935CB55"/>
<dbReference type="Pfam" id="PF01551">
    <property type="entry name" value="Peptidase_M23"/>
    <property type="match status" value="1"/>
</dbReference>
<protein>
    <submittedName>
        <fullName evidence="3">M23 family metallopeptidase</fullName>
    </submittedName>
</protein>
<dbReference type="SMART" id="SM00287">
    <property type="entry name" value="SH3b"/>
    <property type="match status" value="1"/>
</dbReference>
<dbReference type="PANTHER" id="PTHR21666:SF268">
    <property type="entry name" value="PEPTIDASE M23 DOMAIN-CONTAINING PROTEIN"/>
    <property type="match status" value="1"/>
</dbReference>
<evidence type="ECO:0000313" key="3">
    <source>
        <dbReference type="EMBL" id="MBK6266592.1"/>
    </source>
</evidence>
<dbReference type="CDD" id="cd12797">
    <property type="entry name" value="M23_peptidase"/>
    <property type="match status" value="1"/>
</dbReference>
<proteinExistence type="predicted"/>
<comment type="caution">
    <text evidence="3">The sequence shown here is derived from an EMBL/GenBank/DDBJ whole genome shotgun (WGS) entry which is preliminary data.</text>
</comment>
<evidence type="ECO:0000256" key="1">
    <source>
        <dbReference type="SAM" id="SignalP"/>
    </source>
</evidence>
<dbReference type="InterPro" id="IPR050570">
    <property type="entry name" value="Cell_wall_metabolism_enzyme"/>
</dbReference>
<feature type="domain" description="SH3b" evidence="2">
    <location>
        <begin position="311"/>
        <end position="375"/>
    </location>
</feature>
<dbReference type="GO" id="GO:0004222">
    <property type="term" value="F:metalloendopeptidase activity"/>
    <property type="evidence" value="ECO:0007669"/>
    <property type="project" value="TreeGrafter"/>
</dbReference>
<sequence length="438" mass="48783">MINFRNTILLLFLSCLIASCKIDQVFAPKGPYEKYLASLKANDLEQTALAQDWITAGESALKDSTYANLPYAELSRFDPAEPTALFLRYKVKEGQNIEIHLKRISESNTRIFVNVFEWRDEEFKPLGQEADGDSLTYKVENSGEHAVRIQPELLRGGLFQIYIRYTASLAFPLPERTYENIGSFYGDGREAGRRKHEGIDIFSPRGTPVLAVRPGFIRRVGVNNLGGKVIFLSGGGYSYYYAHLDSQMVHTGQRVVTGDTLGLVGNTGNAITTSPHLHFGIYSMGSGALDPFPFFATTPITNIIPLGDSASLGKYHRVNSQIVNLRSEANTQSEILGKLNKNELVRVEASLLGWYRVKLPDDRAAFIHQNLVKEVGSGLQIISLKADDQIKDEFLSSRTYSASFVEETAKVLGSYQDYLAIRFSGGTIAWLRNTDKKL</sequence>
<name>A0A935CB55_9BACT</name>
<dbReference type="RefSeq" id="WP_201432276.1">
    <property type="nucleotide sequence ID" value="NZ_JAEQBW010000009.1"/>
</dbReference>
<feature type="chain" id="PRO_5037734999" evidence="1">
    <location>
        <begin position="21"/>
        <end position="438"/>
    </location>
</feature>
<gene>
    <name evidence="3" type="ORF">JKA74_16215</name>
</gene>
<dbReference type="EMBL" id="JAEQBW010000009">
    <property type="protein sequence ID" value="MBK6266592.1"/>
    <property type="molecule type" value="Genomic_DNA"/>
</dbReference>
<feature type="signal peptide" evidence="1">
    <location>
        <begin position="1"/>
        <end position="20"/>
    </location>
</feature>
<keyword evidence="1" id="KW-0732">Signal</keyword>
<organism evidence="3 4">
    <name type="scientific">Marivirga aurantiaca</name>
    <dbReference type="NCBI Taxonomy" id="2802615"/>
    <lineage>
        <taxon>Bacteria</taxon>
        <taxon>Pseudomonadati</taxon>
        <taxon>Bacteroidota</taxon>
        <taxon>Cytophagia</taxon>
        <taxon>Cytophagales</taxon>
        <taxon>Marivirgaceae</taxon>
        <taxon>Marivirga</taxon>
    </lineage>
</organism>
<dbReference type="Gene3D" id="2.30.30.40">
    <property type="entry name" value="SH3 Domains"/>
    <property type="match status" value="1"/>
</dbReference>
<dbReference type="InterPro" id="IPR011055">
    <property type="entry name" value="Dup_hybrid_motif"/>
</dbReference>
<dbReference type="Pfam" id="PF08239">
    <property type="entry name" value="SH3_3"/>
    <property type="match status" value="1"/>
</dbReference>
<reference evidence="3" key="1">
    <citation type="submission" date="2021-01" db="EMBL/GenBank/DDBJ databases">
        <title>Marivirga aurantiaca sp. nov., isolated from intertidal surface sediments.</title>
        <authorList>
            <person name="Zhang M."/>
        </authorList>
    </citation>
    <scope>NUCLEOTIDE SEQUENCE</scope>
    <source>
        <strain evidence="3">S37H4</strain>
    </source>
</reference>
<dbReference type="PANTHER" id="PTHR21666">
    <property type="entry name" value="PEPTIDASE-RELATED"/>
    <property type="match status" value="1"/>
</dbReference>
<accession>A0A935CB55</accession>
<keyword evidence="4" id="KW-1185">Reference proteome</keyword>
<dbReference type="InterPro" id="IPR003646">
    <property type="entry name" value="SH3-like_bac-type"/>
</dbReference>
<dbReference type="Gene3D" id="2.70.70.10">
    <property type="entry name" value="Glucose Permease (Domain IIA)"/>
    <property type="match status" value="1"/>
</dbReference>
<dbReference type="PROSITE" id="PS51257">
    <property type="entry name" value="PROKAR_LIPOPROTEIN"/>
    <property type="match status" value="1"/>
</dbReference>
<evidence type="ECO:0000259" key="2">
    <source>
        <dbReference type="SMART" id="SM00287"/>
    </source>
</evidence>
<dbReference type="InterPro" id="IPR016047">
    <property type="entry name" value="M23ase_b-sheet_dom"/>
</dbReference>
<dbReference type="Proteomes" id="UP000611723">
    <property type="component" value="Unassembled WGS sequence"/>
</dbReference>
<evidence type="ECO:0000313" key="4">
    <source>
        <dbReference type="Proteomes" id="UP000611723"/>
    </source>
</evidence>
<dbReference type="SUPFAM" id="SSF51261">
    <property type="entry name" value="Duplicated hybrid motif"/>
    <property type="match status" value="1"/>
</dbReference>